<organism evidence="11 12">
    <name type="scientific">Digitaria exilis</name>
    <dbReference type="NCBI Taxonomy" id="1010633"/>
    <lineage>
        <taxon>Eukaryota</taxon>
        <taxon>Viridiplantae</taxon>
        <taxon>Streptophyta</taxon>
        <taxon>Embryophyta</taxon>
        <taxon>Tracheophyta</taxon>
        <taxon>Spermatophyta</taxon>
        <taxon>Magnoliopsida</taxon>
        <taxon>Liliopsida</taxon>
        <taxon>Poales</taxon>
        <taxon>Poaceae</taxon>
        <taxon>PACMAD clade</taxon>
        <taxon>Panicoideae</taxon>
        <taxon>Panicodae</taxon>
        <taxon>Paniceae</taxon>
        <taxon>Anthephorinae</taxon>
        <taxon>Digitaria</taxon>
    </lineage>
</organism>
<reference evidence="11" key="1">
    <citation type="submission" date="2020-07" db="EMBL/GenBank/DDBJ databases">
        <title>Genome sequence and genetic diversity analysis of an under-domesticated orphan crop, white fonio (Digitaria exilis).</title>
        <authorList>
            <person name="Bennetzen J.L."/>
            <person name="Chen S."/>
            <person name="Ma X."/>
            <person name="Wang X."/>
            <person name="Yssel A.E.J."/>
            <person name="Chaluvadi S.R."/>
            <person name="Johnson M."/>
            <person name="Gangashetty P."/>
            <person name="Hamidou F."/>
            <person name="Sanogo M.D."/>
            <person name="Zwaenepoel A."/>
            <person name="Wallace J."/>
            <person name="Van De Peer Y."/>
            <person name="Van Deynze A."/>
        </authorList>
    </citation>
    <scope>NUCLEOTIDE SEQUENCE</scope>
    <source>
        <tissue evidence="11">Leaves</tissue>
    </source>
</reference>
<dbReference type="PROSITE" id="PS50013">
    <property type="entry name" value="CHROMO_2"/>
    <property type="match status" value="1"/>
</dbReference>
<evidence type="ECO:0000259" key="9">
    <source>
        <dbReference type="PROSITE" id="PS50013"/>
    </source>
</evidence>
<evidence type="ECO:0000256" key="3">
    <source>
        <dbReference type="ARBA" id="ARBA00022695"/>
    </source>
</evidence>
<evidence type="ECO:0008006" key="13">
    <source>
        <dbReference type="Google" id="ProtNLM"/>
    </source>
</evidence>
<feature type="compositionally biased region" description="Acidic residues" evidence="8">
    <location>
        <begin position="523"/>
        <end position="535"/>
    </location>
</feature>
<evidence type="ECO:0000313" key="12">
    <source>
        <dbReference type="Proteomes" id="UP000636709"/>
    </source>
</evidence>
<dbReference type="GO" id="GO:0003964">
    <property type="term" value="F:RNA-directed DNA polymerase activity"/>
    <property type="evidence" value="ECO:0007669"/>
    <property type="project" value="UniProtKB-KW"/>
</dbReference>
<dbReference type="Gene3D" id="3.10.10.10">
    <property type="entry name" value="HIV Type 1 Reverse Transcriptase, subunit A, domain 1"/>
    <property type="match status" value="1"/>
</dbReference>
<dbReference type="GO" id="GO:0008233">
    <property type="term" value="F:peptidase activity"/>
    <property type="evidence" value="ECO:0007669"/>
    <property type="project" value="UniProtKB-KW"/>
</dbReference>
<evidence type="ECO:0000313" key="11">
    <source>
        <dbReference type="EMBL" id="KAF8650207.1"/>
    </source>
</evidence>
<keyword evidence="2" id="KW-0808">Transferase</keyword>
<dbReference type="PANTHER" id="PTHR33064">
    <property type="entry name" value="POL PROTEIN"/>
    <property type="match status" value="1"/>
</dbReference>
<dbReference type="FunFam" id="3.30.70.270:FF:000003">
    <property type="entry name" value="Transposon Ty3-G Gag-Pol polyprotein"/>
    <property type="match status" value="1"/>
</dbReference>
<dbReference type="OrthoDB" id="783906at2759"/>
<feature type="domain" description="Reverse transcriptase" evidence="10">
    <location>
        <begin position="1"/>
        <end position="104"/>
    </location>
</feature>
<dbReference type="InterPro" id="IPR043128">
    <property type="entry name" value="Rev_trsase/Diguanyl_cyclase"/>
</dbReference>
<dbReference type="InterPro" id="IPR051320">
    <property type="entry name" value="Viral_Replic_Matur_Polypro"/>
</dbReference>
<dbReference type="InterPro" id="IPR043502">
    <property type="entry name" value="DNA/RNA_pol_sf"/>
</dbReference>
<evidence type="ECO:0000256" key="7">
    <source>
        <dbReference type="ARBA" id="ARBA00022918"/>
    </source>
</evidence>
<dbReference type="Gene3D" id="3.30.70.270">
    <property type="match status" value="2"/>
</dbReference>
<dbReference type="PANTHER" id="PTHR33064:SF37">
    <property type="entry name" value="RIBONUCLEASE H"/>
    <property type="match status" value="1"/>
</dbReference>
<evidence type="ECO:0000256" key="4">
    <source>
        <dbReference type="ARBA" id="ARBA00022722"/>
    </source>
</evidence>
<evidence type="ECO:0000256" key="8">
    <source>
        <dbReference type="SAM" id="MobiDB-lite"/>
    </source>
</evidence>
<dbReference type="FunFam" id="3.10.10.10:FF:000007">
    <property type="entry name" value="Retrovirus-related Pol polyprotein from transposon 17.6-like Protein"/>
    <property type="match status" value="1"/>
</dbReference>
<dbReference type="InterPro" id="IPR016197">
    <property type="entry name" value="Chromo-like_dom_sf"/>
</dbReference>
<dbReference type="InterPro" id="IPR000953">
    <property type="entry name" value="Chromo/chromo_shadow_dom"/>
</dbReference>
<dbReference type="Pfam" id="PF24626">
    <property type="entry name" value="SH3_Tf2-1"/>
    <property type="match status" value="1"/>
</dbReference>
<protein>
    <recommendedName>
        <fullName evidence="13">Reverse transcriptase domain-containing protein</fullName>
    </recommendedName>
</protein>
<keyword evidence="5" id="KW-0255">Endonuclease</keyword>
<dbReference type="EMBL" id="JACEFO010002738">
    <property type="protein sequence ID" value="KAF8650207.1"/>
    <property type="molecule type" value="Genomic_DNA"/>
</dbReference>
<dbReference type="GO" id="GO:0004519">
    <property type="term" value="F:endonuclease activity"/>
    <property type="evidence" value="ECO:0007669"/>
    <property type="project" value="UniProtKB-KW"/>
</dbReference>
<proteinExistence type="predicted"/>
<dbReference type="InterPro" id="IPR056924">
    <property type="entry name" value="SH3_Tf2-1"/>
</dbReference>
<dbReference type="Proteomes" id="UP000636709">
    <property type="component" value="Unassembled WGS sequence"/>
</dbReference>
<feature type="domain" description="Chromo" evidence="9">
    <location>
        <begin position="423"/>
        <end position="456"/>
    </location>
</feature>
<dbReference type="InterPro" id="IPR041577">
    <property type="entry name" value="RT_RNaseH_2"/>
</dbReference>
<evidence type="ECO:0000256" key="5">
    <source>
        <dbReference type="ARBA" id="ARBA00022759"/>
    </source>
</evidence>
<feature type="region of interest" description="Disordered" evidence="8">
    <location>
        <begin position="485"/>
        <end position="576"/>
    </location>
</feature>
<dbReference type="AlphaFoldDB" id="A0A835A0M2"/>
<dbReference type="CDD" id="cd01647">
    <property type="entry name" value="RT_LTR"/>
    <property type="match status" value="1"/>
</dbReference>
<evidence type="ECO:0000256" key="6">
    <source>
        <dbReference type="ARBA" id="ARBA00022801"/>
    </source>
</evidence>
<evidence type="ECO:0000259" key="10">
    <source>
        <dbReference type="PROSITE" id="PS50878"/>
    </source>
</evidence>
<keyword evidence="1" id="KW-0645">Protease</keyword>
<keyword evidence="7" id="KW-0695">RNA-directed DNA polymerase</keyword>
<dbReference type="SUPFAM" id="SSF54160">
    <property type="entry name" value="Chromo domain-like"/>
    <property type="match status" value="1"/>
</dbReference>
<keyword evidence="12" id="KW-1185">Reference proteome</keyword>
<feature type="compositionally biased region" description="Polar residues" evidence="8">
    <location>
        <begin position="500"/>
        <end position="509"/>
    </location>
</feature>
<name>A0A835A0M2_9POAL</name>
<dbReference type="PROSITE" id="PS50878">
    <property type="entry name" value="RT_POL"/>
    <property type="match status" value="1"/>
</dbReference>
<dbReference type="GO" id="GO:0006508">
    <property type="term" value="P:proteolysis"/>
    <property type="evidence" value="ECO:0007669"/>
    <property type="project" value="UniProtKB-KW"/>
</dbReference>
<keyword evidence="6" id="KW-0378">Hydrolase</keyword>
<dbReference type="InterPro" id="IPR000477">
    <property type="entry name" value="RT_dom"/>
</dbReference>
<accession>A0A835A0M2</accession>
<evidence type="ECO:0000256" key="2">
    <source>
        <dbReference type="ARBA" id="ARBA00022679"/>
    </source>
</evidence>
<comment type="caution">
    <text evidence="11">The sequence shown here is derived from an EMBL/GenBank/DDBJ whole genome shotgun (WGS) entry which is preliminary data.</text>
</comment>
<gene>
    <name evidence="11" type="ORF">HU200_064063</name>
</gene>
<dbReference type="SUPFAM" id="SSF56672">
    <property type="entry name" value="DNA/RNA polymerases"/>
    <property type="match status" value="1"/>
</dbReference>
<feature type="compositionally biased region" description="Polar residues" evidence="8">
    <location>
        <begin position="546"/>
        <end position="557"/>
    </location>
</feature>
<sequence length="576" mass="64628">MHPDDVHKTAFRTHRGHFEFLVMPFGLMNAPSTFQALMNDILKPYLRKFVLVFFDDILVFSSSWAEHLQHVRAVFDVLCAHQLALKCSKCSFGEDLVVYLGHVIGADGVAMDKSKVAAVEAWLPSLSVKALCGFLGLTGYYRKFVRGYGAVTAPLTALLKGEAFSWSADAEQAFVNLKQALTTAPVLRLPDFTKRFFVDCAASGSDGVVAFFSRAIAPHHAKLPAYERELIGLVKAVKNWRPYLWGRAFTVGEIEHHGGCLIPPPWPFGLTWRWVDGLLLFKGRLFVPDASSLRMMWATRVREFVRGYTTCQRNKSEHLHPTGLLQPLAVPSERDQFLEEIKDRLLQAQGLMKAAHDRHRRDVEFSVATWVLERVGDVACRLQLPPKAKIHDVFHVFLLKPFEGVPPVTVSPLPDLLHGRVAPTPEKVLKARLNRSDWELLIQWVGRTAADASWEPFLEFKATYRSVQLADDLLSSVAVAGTSLAGDDDSPSLEVPRYTLRSNSQSPSTPRRPRHNRDKTYAEEADEAEAVEEDEANKKASPELGSANSMAKTQITESRVERSRSEQTLPLKKRKI</sequence>
<keyword evidence="4" id="KW-0540">Nuclease</keyword>
<dbReference type="FunFam" id="3.30.70.270:FF:000020">
    <property type="entry name" value="Transposon Tf2-6 polyprotein-like Protein"/>
    <property type="match status" value="1"/>
</dbReference>
<dbReference type="Pfam" id="PF17919">
    <property type="entry name" value="RT_RNaseH_2"/>
    <property type="match status" value="1"/>
</dbReference>
<dbReference type="Pfam" id="PF00078">
    <property type="entry name" value="RVT_1"/>
    <property type="match status" value="1"/>
</dbReference>
<keyword evidence="3" id="KW-0548">Nucleotidyltransferase</keyword>
<evidence type="ECO:0000256" key="1">
    <source>
        <dbReference type="ARBA" id="ARBA00022670"/>
    </source>
</evidence>